<evidence type="ECO:0000313" key="2">
    <source>
        <dbReference type="EMBL" id="KNZ63561.1"/>
    </source>
</evidence>
<name>A0A0L6VS82_9BASI</name>
<dbReference type="AlphaFoldDB" id="A0A0L6VS82"/>
<keyword evidence="1" id="KW-1133">Transmembrane helix</keyword>
<feature type="transmembrane region" description="Helical" evidence="1">
    <location>
        <begin position="83"/>
        <end position="103"/>
    </location>
</feature>
<evidence type="ECO:0000256" key="1">
    <source>
        <dbReference type="SAM" id="Phobius"/>
    </source>
</evidence>
<protein>
    <submittedName>
        <fullName evidence="2">Uncharacterized protein</fullName>
    </submittedName>
</protein>
<dbReference type="InterPro" id="IPR047008">
    <property type="entry name" value="XRN1_SH3_sf"/>
</dbReference>
<dbReference type="Gene3D" id="2.30.30.750">
    <property type="match status" value="1"/>
</dbReference>
<dbReference type="Proteomes" id="UP000037035">
    <property type="component" value="Unassembled WGS sequence"/>
</dbReference>
<proteinExistence type="predicted"/>
<evidence type="ECO:0000313" key="3">
    <source>
        <dbReference type="Proteomes" id="UP000037035"/>
    </source>
</evidence>
<dbReference type="EMBL" id="LAVV01001426">
    <property type="protein sequence ID" value="KNZ63561.1"/>
    <property type="molecule type" value="Genomic_DNA"/>
</dbReference>
<keyword evidence="3" id="KW-1185">Reference proteome</keyword>
<sequence length="113" mass="12348">MVFPYLLMNNGGSLLILISAGGGIVINKDTCIVSGYYRKVLADPTPKKGLQSFKLGDCVTMVSDCRAVPKRAMFFLLGIDHKTINLFFDAHFIGGMTLMLWGMKPPSPSINYG</sequence>
<keyword evidence="1" id="KW-0812">Transmembrane</keyword>
<reference evidence="2 3" key="1">
    <citation type="submission" date="2015-08" db="EMBL/GenBank/DDBJ databases">
        <title>Next Generation Sequencing and Analysis of the Genome of Puccinia sorghi L Schw, the Causal Agent of Maize Common Rust.</title>
        <authorList>
            <person name="Rochi L."/>
            <person name="Burguener G."/>
            <person name="Darino M."/>
            <person name="Turjanski A."/>
            <person name="Kreff E."/>
            <person name="Dieguez M.J."/>
            <person name="Sacco F."/>
        </authorList>
    </citation>
    <scope>NUCLEOTIDE SEQUENCE [LARGE SCALE GENOMIC DNA]</scope>
    <source>
        <strain evidence="2 3">RO10H11247</strain>
    </source>
</reference>
<accession>A0A0L6VS82</accession>
<feature type="non-terminal residue" evidence="2">
    <location>
        <position position="113"/>
    </location>
</feature>
<dbReference type="VEuPathDB" id="FungiDB:VP01_11284g1"/>
<comment type="caution">
    <text evidence="2">The sequence shown here is derived from an EMBL/GenBank/DDBJ whole genome shotgun (WGS) entry which is preliminary data.</text>
</comment>
<keyword evidence="1" id="KW-0472">Membrane</keyword>
<gene>
    <name evidence="2" type="ORF">VP01_11284g1</name>
</gene>
<organism evidence="2 3">
    <name type="scientific">Puccinia sorghi</name>
    <dbReference type="NCBI Taxonomy" id="27349"/>
    <lineage>
        <taxon>Eukaryota</taxon>
        <taxon>Fungi</taxon>
        <taxon>Dikarya</taxon>
        <taxon>Basidiomycota</taxon>
        <taxon>Pucciniomycotina</taxon>
        <taxon>Pucciniomycetes</taxon>
        <taxon>Pucciniales</taxon>
        <taxon>Pucciniaceae</taxon>
        <taxon>Puccinia</taxon>
    </lineage>
</organism>
<feature type="transmembrane region" description="Helical" evidence="1">
    <location>
        <begin position="6"/>
        <end position="26"/>
    </location>
</feature>